<dbReference type="AlphaFoldDB" id="X0SLF8"/>
<dbReference type="Gene3D" id="3.40.50.460">
    <property type="entry name" value="Phosphofructokinase domain"/>
    <property type="match status" value="1"/>
</dbReference>
<organism evidence="1">
    <name type="scientific">marine sediment metagenome</name>
    <dbReference type="NCBI Taxonomy" id="412755"/>
    <lineage>
        <taxon>unclassified sequences</taxon>
        <taxon>metagenomes</taxon>
        <taxon>ecological metagenomes</taxon>
    </lineage>
</organism>
<name>X0SLF8_9ZZZZ</name>
<protein>
    <recommendedName>
        <fullName evidence="2">Phosphofructokinase domain-containing protein</fullName>
    </recommendedName>
</protein>
<dbReference type="InterPro" id="IPR035966">
    <property type="entry name" value="PKF_sf"/>
</dbReference>
<dbReference type="GO" id="GO:0003872">
    <property type="term" value="F:6-phosphofructokinase activity"/>
    <property type="evidence" value="ECO:0007669"/>
    <property type="project" value="InterPro"/>
</dbReference>
<evidence type="ECO:0008006" key="2">
    <source>
        <dbReference type="Google" id="ProtNLM"/>
    </source>
</evidence>
<feature type="non-terminal residue" evidence="1">
    <location>
        <position position="1"/>
    </location>
</feature>
<comment type="caution">
    <text evidence="1">The sequence shown here is derived from an EMBL/GenBank/DDBJ whole genome shotgun (WGS) entry which is preliminary data.</text>
</comment>
<evidence type="ECO:0000313" key="1">
    <source>
        <dbReference type="EMBL" id="GAF81918.1"/>
    </source>
</evidence>
<gene>
    <name evidence="1" type="ORF">S01H1_18595</name>
</gene>
<dbReference type="SUPFAM" id="SSF53784">
    <property type="entry name" value="Phosphofructokinase"/>
    <property type="match status" value="1"/>
</dbReference>
<proteinExistence type="predicted"/>
<accession>X0SLF8</accession>
<sequence>PHLIYVPEVPFEDEKFLTDVERCHKEYGWVSVSIGEGISYADKTPVTSSTARDKFQNIEFGAMGGVSSAMVLHRMACNKFDFRGEFQVVESLQMCGADRVSEVDADEAYQCGVEAVKLAAEGKTGLMVTLVRDDSPEYHCSIGTIELEKAAEGAKPMPDEFIAPSGSMVTQTFIDYIKPLVGELPRYYNLDFNKVSI</sequence>
<dbReference type="EMBL" id="BARS01009953">
    <property type="protein sequence ID" value="GAF81918.1"/>
    <property type="molecule type" value="Genomic_DNA"/>
</dbReference>
<reference evidence="1" key="1">
    <citation type="journal article" date="2014" name="Front. Microbiol.">
        <title>High frequency of phylogenetically diverse reductive dehalogenase-homologous genes in deep subseafloor sedimentary metagenomes.</title>
        <authorList>
            <person name="Kawai M."/>
            <person name="Futagami T."/>
            <person name="Toyoda A."/>
            <person name="Takaki Y."/>
            <person name="Nishi S."/>
            <person name="Hori S."/>
            <person name="Arai W."/>
            <person name="Tsubouchi T."/>
            <person name="Morono Y."/>
            <person name="Uchiyama I."/>
            <person name="Ito T."/>
            <person name="Fujiyama A."/>
            <person name="Inagaki F."/>
            <person name="Takami H."/>
        </authorList>
    </citation>
    <scope>NUCLEOTIDE SEQUENCE</scope>
    <source>
        <strain evidence="1">Expedition CK06-06</strain>
    </source>
</reference>
<dbReference type="Gene3D" id="3.40.50.450">
    <property type="match status" value="1"/>
</dbReference>